<organism evidence="1">
    <name type="scientific">Fusarium oxysporum Fo47</name>
    <dbReference type="NCBI Taxonomy" id="660027"/>
    <lineage>
        <taxon>Eukaryota</taxon>
        <taxon>Fungi</taxon>
        <taxon>Dikarya</taxon>
        <taxon>Ascomycota</taxon>
        <taxon>Pezizomycotina</taxon>
        <taxon>Sordariomycetes</taxon>
        <taxon>Hypocreomycetidae</taxon>
        <taxon>Hypocreales</taxon>
        <taxon>Nectriaceae</taxon>
        <taxon>Fusarium</taxon>
        <taxon>Fusarium oxysporum species complex</taxon>
    </lineage>
</organism>
<dbReference type="EMBL" id="JH717898">
    <property type="protein sequence ID" value="EWZ43891.1"/>
    <property type="molecule type" value="Genomic_DNA"/>
</dbReference>
<dbReference type="AlphaFoldDB" id="W9KHM1"/>
<dbReference type="VEuPathDB" id="FungiDB:FOZG_04908"/>
<protein>
    <submittedName>
        <fullName evidence="1">Uncharacterized protein</fullName>
    </submittedName>
</protein>
<gene>
    <name evidence="1" type="ORF">FOZG_04908</name>
</gene>
<dbReference type="HOGENOM" id="CLU_2250243_0_0_1"/>
<sequence length="107" mass="12597">MLKRMQVHLSTVDTFNSCSSKQCHHRVSPYPHLACRPTCRNAPSRCIVKQTQVSAGYTYHWTGPTQRTHHRIVFTPKKREDSCAVFWQRRCGLLHDGLYSIRWSLRR</sequence>
<evidence type="ECO:0000313" key="1">
    <source>
        <dbReference type="EMBL" id="EWZ43891.1"/>
    </source>
</evidence>
<reference evidence="1" key="2">
    <citation type="submission" date="2012-06" db="EMBL/GenBank/DDBJ databases">
        <title>Annotation of the Genome Sequence of Fusarium oxysporum Fo47.</title>
        <authorList>
            <consortium name="The Broad Institute Genomics Platform"/>
            <person name="Ma L.-J."/>
            <person name="Corby-Kistler H."/>
            <person name="Broz K."/>
            <person name="Gale L.R."/>
            <person name="Jonkers W."/>
            <person name="O'Donnell K."/>
            <person name="Ploetz R."/>
            <person name="Steinberg C."/>
            <person name="Schwartz D.C."/>
            <person name="VanEtten H."/>
            <person name="Zhou S."/>
            <person name="Young S.K."/>
            <person name="Zeng Q."/>
            <person name="Gargeya S."/>
            <person name="Fitzgerald M."/>
            <person name="Abouelleil A."/>
            <person name="Alvarado L."/>
            <person name="Chapman S.B."/>
            <person name="Gainer-Dewar J."/>
            <person name="Goldberg J."/>
            <person name="Griggs A."/>
            <person name="Gujja S."/>
            <person name="Hansen M."/>
            <person name="Howarth C."/>
            <person name="Imamovic A."/>
            <person name="Ireland A."/>
            <person name="Larimer J."/>
            <person name="McCowan C."/>
            <person name="Murphy C."/>
            <person name="Pearson M."/>
            <person name="Poon T.W."/>
            <person name="Priest M."/>
            <person name="Roberts A."/>
            <person name="Saif S."/>
            <person name="Shea T."/>
            <person name="Sykes S."/>
            <person name="Wortman J."/>
            <person name="Nusbaum C."/>
            <person name="Birren B."/>
        </authorList>
    </citation>
    <scope>NUCLEOTIDE SEQUENCE</scope>
    <source>
        <strain evidence="1">Fo47</strain>
    </source>
</reference>
<reference evidence="1" key="1">
    <citation type="submission" date="2011-06" db="EMBL/GenBank/DDBJ databases">
        <title>The Genome Sequence of Fusarium oxysporum Fo47.</title>
        <authorList>
            <consortium name="The Broad Institute Genome Sequencing Platform"/>
            <person name="Ma L.-J."/>
            <person name="Gale L.R."/>
            <person name="Schwartz D.C."/>
            <person name="Zhou S."/>
            <person name="Corby-Kistler H."/>
            <person name="Young S.K."/>
            <person name="Zeng Q."/>
            <person name="Gargeya S."/>
            <person name="Fitzgerald M."/>
            <person name="Haas B."/>
            <person name="Abouelleil A."/>
            <person name="Alvarado L."/>
            <person name="Arachchi H.M."/>
            <person name="Berlin A."/>
            <person name="Brown A."/>
            <person name="Chapman S.B."/>
            <person name="Chen Z."/>
            <person name="Dunbar C."/>
            <person name="Freedman E."/>
            <person name="Gearin G."/>
            <person name="Gellesch M."/>
            <person name="Goldberg J."/>
            <person name="Griggs A."/>
            <person name="Gujja S."/>
            <person name="Heiman D."/>
            <person name="Howarth C."/>
            <person name="Larson L."/>
            <person name="Lui A."/>
            <person name="MacDonald P.J.P."/>
            <person name="Mehta T."/>
            <person name="Montmayeur A."/>
            <person name="Murphy C."/>
            <person name="Neiman D."/>
            <person name="Pearson M."/>
            <person name="Priest M."/>
            <person name="Roberts A."/>
            <person name="Saif S."/>
            <person name="Shea T."/>
            <person name="Shenoy N."/>
            <person name="Sisk P."/>
            <person name="Stolte C."/>
            <person name="Sykes S."/>
            <person name="Wortman J."/>
            <person name="Nusbaum C."/>
            <person name="Birren B."/>
        </authorList>
    </citation>
    <scope>NUCLEOTIDE SEQUENCE [LARGE SCALE GENOMIC DNA]</scope>
    <source>
        <strain evidence="1">Fo47</strain>
    </source>
</reference>
<accession>W9KHM1</accession>
<name>W9KHM1_FUSOX</name>
<proteinExistence type="predicted"/>
<dbReference type="Proteomes" id="UP000030766">
    <property type="component" value="Unassembled WGS sequence"/>
</dbReference>